<gene>
    <name evidence="13" type="primary">LOC100557646</name>
</gene>
<keyword evidence="7 11" id="KW-1133">Transmembrane helix</keyword>
<evidence type="ECO:0000256" key="6">
    <source>
        <dbReference type="ARBA" id="ARBA00022837"/>
    </source>
</evidence>
<dbReference type="Ensembl" id="ENSACAT00000046561.1">
    <property type="protein sequence ID" value="ENSACAP00000031957.1"/>
    <property type="gene ID" value="ENSACAG00000040708.1"/>
</dbReference>
<evidence type="ECO:0000256" key="12">
    <source>
        <dbReference type="SAM" id="MobiDB-lite"/>
    </source>
</evidence>
<keyword evidence="5 11" id="KW-0812">Transmembrane</keyword>
<evidence type="ECO:0000256" key="11">
    <source>
        <dbReference type="RuleBase" id="RU363116"/>
    </source>
</evidence>
<dbReference type="Pfam" id="PF03803">
    <property type="entry name" value="Scramblase"/>
    <property type="match status" value="1"/>
</dbReference>
<reference evidence="13" key="2">
    <citation type="submission" date="2025-08" db="UniProtKB">
        <authorList>
            <consortium name="Ensembl"/>
        </authorList>
    </citation>
    <scope>IDENTIFICATION</scope>
</reference>
<evidence type="ECO:0000256" key="7">
    <source>
        <dbReference type="ARBA" id="ARBA00022989"/>
    </source>
</evidence>
<evidence type="ECO:0000256" key="4">
    <source>
        <dbReference type="ARBA" id="ARBA00022553"/>
    </source>
</evidence>
<dbReference type="GO" id="GO:0005886">
    <property type="term" value="C:plasma membrane"/>
    <property type="evidence" value="ECO:0000318"/>
    <property type="project" value="GO_Central"/>
</dbReference>
<proteinExistence type="inferred from homology"/>
<evidence type="ECO:0000256" key="5">
    <source>
        <dbReference type="ARBA" id="ARBA00022692"/>
    </source>
</evidence>
<feature type="compositionally biased region" description="Pro residues" evidence="12">
    <location>
        <begin position="8"/>
        <end position="23"/>
    </location>
</feature>
<dbReference type="GO" id="GO:0017121">
    <property type="term" value="P:plasma membrane phospholipid scrambling"/>
    <property type="evidence" value="ECO:0000318"/>
    <property type="project" value="GO_Central"/>
</dbReference>
<name>A0A803T9R7_ANOCA</name>
<keyword evidence="14" id="KW-1185">Reference proteome</keyword>
<protein>
    <recommendedName>
        <fullName evidence="11">Phospholipid scramblase</fullName>
    </recommendedName>
</protein>
<comment type="function">
    <text evidence="11">May mediate accelerated ATP-independent bidirectional transbilayer migration of phospholipids upon binding calcium ions that results in a loss of phospholipid asymmetry in the plasma membrane.</text>
</comment>
<feature type="region of interest" description="Disordered" evidence="12">
    <location>
        <begin position="1"/>
        <end position="32"/>
    </location>
</feature>
<comment type="subcellular location">
    <subcellularLocation>
        <location evidence="2">Membrane</location>
        <topology evidence="2">Single-pass type II membrane protein</topology>
    </subcellularLocation>
</comment>
<keyword evidence="8 11" id="KW-0472">Membrane</keyword>
<dbReference type="Proteomes" id="UP000001646">
    <property type="component" value="Unplaced"/>
</dbReference>
<dbReference type="GeneTree" id="ENSGT00940000154435"/>
<feature type="transmembrane region" description="Helical" evidence="11">
    <location>
        <begin position="283"/>
        <end position="302"/>
    </location>
</feature>
<evidence type="ECO:0000256" key="2">
    <source>
        <dbReference type="ARBA" id="ARBA00004606"/>
    </source>
</evidence>
<evidence type="ECO:0000256" key="8">
    <source>
        <dbReference type="ARBA" id="ARBA00023136"/>
    </source>
</evidence>
<keyword evidence="6 11" id="KW-0106">Calcium</keyword>
<evidence type="ECO:0000313" key="13">
    <source>
        <dbReference type="Ensembl" id="ENSACAP00000031957.1"/>
    </source>
</evidence>
<dbReference type="InParanoid" id="A0A803T9R7"/>
<keyword evidence="10 11" id="KW-0449">Lipoprotein</keyword>
<keyword evidence="4" id="KW-0597">Phosphoprotein</keyword>
<comment type="similarity">
    <text evidence="3 11">Belongs to the phospholipid scramblase family.</text>
</comment>
<comment type="cofactor">
    <cofactor evidence="1 11">
        <name>Ca(2+)</name>
        <dbReference type="ChEBI" id="CHEBI:29108"/>
    </cofactor>
</comment>
<evidence type="ECO:0000256" key="10">
    <source>
        <dbReference type="ARBA" id="ARBA00023288"/>
    </source>
</evidence>
<dbReference type="GO" id="GO:0017128">
    <property type="term" value="F:phospholipid scramblase activity"/>
    <property type="evidence" value="ECO:0000318"/>
    <property type="project" value="GO_Central"/>
</dbReference>
<reference evidence="13" key="3">
    <citation type="submission" date="2025-09" db="UniProtKB">
        <authorList>
            <consortium name="Ensembl"/>
        </authorList>
    </citation>
    <scope>IDENTIFICATION</scope>
</reference>
<evidence type="ECO:0000256" key="1">
    <source>
        <dbReference type="ARBA" id="ARBA00001913"/>
    </source>
</evidence>
<organism evidence="13 14">
    <name type="scientific">Anolis carolinensis</name>
    <name type="common">Green anole</name>
    <name type="synonym">American chameleon</name>
    <dbReference type="NCBI Taxonomy" id="28377"/>
    <lineage>
        <taxon>Eukaryota</taxon>
        <taxon>Metazoa</taxon>
        <taxon>Chordata</taxon>
        <taxon>Craniata</taxon>
        <taxon>Vertebrata</taxon>
        <taxon>Euteleostomi</taxon>
        <taxon>Lepidosauria</taxon>
        <taxon>Squamata</taxon>
        <taxon>Bifurcata</taxon>
        <taxon>Unidentata</taxon>
        <taxon>Episquamata</taxon>
        <taxon>Toxicofera</taxon>
        <taxon>Iguania</taxon>
        <taxon>Dactyloidae</taxon>
        <taxon>Anolis</taxon>
    </lineage>
</organism>
<dbReference type="PANTHER" id="PTHR23248">
    <property type="entry name" value="PHOSPHOLIPID SCRAMBLASE-RELATED"/>
    <property type="match status" value="1"/>
</dbReference>
<evidence type="ECO:0000256" key="9">
    <source>
        <dbReference type="ARBA" id="ARBA00023139"/>
    </source>
</evidence>
<sequence length="311" mass="34847">MESDKSPPEPPPPAYSGPAPVPPNQQGFPLYSSNTTQYISGSSIPAQSTTTFRGNPVAYGAIPYQNQPAVTSAITWMPAPPILPKCPPGLEYLTQVDRISVQQQIELLELLSGLETCNRYEVKNSVGQWMYLAVEENDAYTLNCHKSLRSFIIKLFDGANQPVMQLSRDCHCSICCFPCICCLQELEVQAPLGTVIGYIKQNWHPCLPRFAIQNEASENVLKIAGPCAPCTCFQDIDFEVSTQDEKPIGRISKQWTGYIREMATTASNFEILFPFDLDVKMKALILGASILLVSLMMYRLYWWHSAKIHWR</sequence>
<evidence type="ECO:0000313" key="14">
    <source>
        <dbReference type="Proteomes" id="UP000001646"/>
    </source>
</evidence>
<evidence type="ECO:0000256" key="3">
    <source>
        <dbReference type="ARBA" id="ARBA00005350"/>
    </source>
</evidence>
<keyword evidence="9 11" id="KW-0564">Palmitate</keyword>
<accession>A0A803T9R7</accession>
<dbReference type="InterPro" id="IPR005552">
    <property type="entry name" value="Scramblase"/>
</dbReference>
<dbReference type="PANTHER" id="PTHR23248:SF38">
    <property type="entry name" value="PHOSPHOLIPID SCRAMBLASE 1"/>
    <property type="match status" value="1"/>
</dbReference>
<reference evidence="13" key="1">
    <citation type="submission" date="2009-12" db="EMBL/GenBank/DDBJ databases">
        <title>The Genome Sequence of Anolis carolinensis (Green Anole Lizard).</title>
        <authorList>
            <consortium name="The Genome Sequencing Platform"/>
            <person name="Di Palma F."/>
            <person name="Alfoldi J."/>
            <person name="Heiman D."/>
            <person name="Young S."/>
            <person name="Grabherr M."/>
            <person name="Johnson J."/>
            <person name="Lander E.S."/>
            <person name="Lindblad-Toh K."/>
        </authorList>
    </citation>
    <scope>NUCLEOTIDE SEQUENCE [LARGE SCALE GENOMIC DNA]</scope>
    <source>
        <strain evidence="13">JBL SC #1</strain>
    </source>
</reference>
<dbReference type="AlphaFoldDB" id="A0A803T9R7"/>